<protein>
    <submittedName>
        <fullName evidence="1">Uncharacterized protein</fullName>
    </submittedName>
</protein>
<keyword evidence="2" id="KW-1185">Reference proteome</keyword>
<comment type="caution">
    <text evidence="1">The sequence shown here is derived from an EMBL/GenBank/DDBJ whole genome shotgun (WGS) entry which is preliminary data.</text>
</comment>
<reference evidence="1 2" key="1">
    <citation type="journal article" date="2022" name="DNA Res.">
        <title>Chromosomal-level genome assembly of the orchid tree Bauhinia variegata (Leguminosae; Cercidoideae) supports the allotetraploid origin hypothesis of Bauhinia.</title>
        <authorList>
            <person name="Zhong Y."/>
            <person name="Chen Y."/>
            <person name="Zheng D."/>
            <person name="Pang J."/>
            <person name="Liu Y."/>
            <person name="Luo S."/>
            <person name="Meng S."/>
            <person name="Qian L."/>
            <person name="Wei D."/>
            <person name="Dai S."/>
            <person name="Zhou R."/>
        </authorList>
    </citation>
    <scope>NUCLEOTIDE SEQUENCE [LARGE SCALE GENOMIC DNA]</scope>
    <source>
        <strain evidence="1">BV-YZ2020</strain>
    </source>
</reference>
<gene>
    <name evidence="1" type="ORF">L6164_006246</name>
</gene>
<dbReference type="EMBL" id="CM039428">
    <property type="protein sequence ID" value="KAI4351948.1"/>
    <property type="molecule type" value="Genomic_DNA"/>
</dbReference>
<evidence type="ECO:0000313" key="2">
    <source>
        <dbReference type="Proteomes" id="UP000828941"/>
    </source>
</evidence>
<name>A0ACB9PTU7_BAUVA</name>
<accession>A0ACB9PTU7</accession>
<evidence type="ECO:0000313" key="1">
    <source>
        <dbReference type="EMBL" id="KAI4351948.1"/>
    </source>
</evidence>
<sequence length="74" mass="8557">MGSGRELGIRKIEEKQLPFWPFPSKLWAPKVFKTLRQGSDYQCKCLDQCWAYAVNQVYMFPPYLALADIQAVDA</sequence>
<dbReference type="Proteomes" id="UP000828941">
    <property type="component" value="Chromosome 3"/>
</dbReference>
<proteinExistence type="predicted"/>
<organism evidence="1 2">
    <name type="scientific">Bauhinia variegata</name>
    <name type="common">Purple orchid tree</name>
    <name type="synonym">Phanera variegata</name>
    <dbReference type="NCBI Taxonomy" id="167791"/>
    <lineage>
        <taxon>Eukaryota</taxon>
        <taxon>Viridiplantae</taxon>
        <taxon>Streptophyta</taxon>
        <taxon>Embryophyta</taxon>
        <taxon>Tracheophyta</taxon>
        <taxon>Spermatophyta</taxon>
        <taxon>Magnoliopsida</taxon>
        <taxon>eudicotyledons</taxon>
        <taxon>Gunneridae</taxon>
        <taxon>Pentapetalae</taxon>
        <taxon>rosids</taxon>
        <taxon>fabids</taxon>
        <taxon>Fabales</taxon>
        <taxon>Fabaceae</taxon>
        <taxon>Cercidoideae</taxon>
        <taxon>Cercideae</taxon>
        <taxon>Bauhiniinae</taxon>
        <taxon>Bauhinia</taxon>
    </lineage>
</organism>